<evidence type="ECO:0000313" key="2">
    <source>
        <dbReference type="Proteomes" id="UP000693946"/>
    </source>
</evidence>
<keyword evidence="2" id="KW-1185">Reference proteome</keyword>
<accession>A0AAV6RZ40</accession>
<reference evidence="1 2" key="1">
    <citation type="journal article" date="2021" name="Sci. Rep.">
        <title>Chromosome anchoring in Senegalese sole (Solea senegalensis) reveals sex-associated markers and genome rearrangements in flatfish.</title>
        <authorList>
            <person name="Guerrero-Cozar I."/>
            <person name="Gomez-Garrido J."/>
            <person name="Berbel C."/>
            <person name="Martinez-Blanch J.F."/>
            <person name="Alioto T."/>
            <person name="Claros M.G."/>
            <person name="Gagnaire P.A."/>
            <person name="Manchado M."/>
        </authorList>
    </citation>
    <scope>NUCLEOTIDE SEQUENCE [LARGE SCALE GENOMIC DNA]</scope>
    <source>
        <strain evidence="1">Sse05_10M</strain>
    </source>
</reference>
<gene>
    <name evidence="1" type="ORF">JOB18_023356</name>
</gene>
<sequence length="81" mass="8936">MRKTRHSLRLCQTKCVRVCAIMARCCSPGISGWMVKGSGCRLVGAGKLNILYTEPAVVRNGYSSVSEGNSSWCLQLMLVRR</sequence>
<evidence type="ECO:0000313" key="1">
    <source>
        <dbReference type="EMBL" id="KAG7510501.1"/>
    </source>
</evidence>
<name>A0AAV6RZ40_SOLSE</name>
<evidence type="ECO:0008006" key="3">
    <source>
        <dbReference type="Google" id="ProtNLM"/>
    </source>
</evidence>
<dbReference type="AlphaFoldDB" id="A0AAV6RZ40"/>
<organism evidence="1 2">
    <name type="scientific">Solea senegalensis</name>
    <name type="common">Senegalese sole</name>
    <dbReference type="NCBI Taxonomy" id="28829"/>
    <lineage>
        <taxon>Eukaryota</taxon>
        <taxon>Metazoa</taxon>
        <taxon>Chordata</taxon>
        <taxon>Craniata</taxon>
        <taxon>Vertebrata</taxon>
        <taxon>Euteleostomi</taxon>
        <taxon>Actinopterygii</taxon>
        <taxon>Neopterygii</taxon>
        <taxon>Teleostei</taxon>
        <taxon>Neoteleostei</taxon>
        <taxon>Acanthomorphata</taxon>
        <taxon>Carangaria</taxon>
        <taxon>Pleuronectiformes</taxon>
        <taxon>Pleuronectoidei</taxon>
        <taxon>Soleidae</taxon>
        <taxon>Solea</taxon>
    </lineage>
</organism>
<protein>
    <recommendedName>
        <fullName evidence="3">Secreted protein</fullName>
    </recommendedName>
</protein>
<proteinExistence type="predicted"/>
<dbReference type="EMBL" id="JAGKHQ010000008">
    <property type="protein sequence ID" value="KAG7510501.1"/>
    <property type="molecule type" value="Genomic_DNA"/>
</dbReference>
<comment type="caution">
    <text evidence="1">The sequence shown here is derived from an EMBL/GenBank/DDBJ whole genome shotgun (WGS) entry which is preliminary data.</text>
</comment>
<dbReference type="Proteomes" id="UP000693946">
    <property type="component" value="Linkage Group LG16"/>
</dbReference>